<evidence type="ECO:0000256" key="1">
    <source>
        <dbReference type="SAM" id="MobiDB-lite"/>
    </source>
</evidence>
<dbReference type="EMBL" id="KZ678131">
    <property type="protein sequence ID" value="PSN71242.1"/>
    <property type="molecule type" value="Genomic_DNA"/>
</dbReference>
<dbReference type="PANTHER" id="PTHR33321:SF12">
    <property type="entry name" value="PLANT BASIC SECRETORY PROTEIN (BSP) FAMILY PROTEIN"/>
    <property type="match status" value="1"/>
</dbReference>
<evidence type="ECO:0000313" key="2">
    <source>
        <dbReference type="EMBL" id="PSN71242.1"/>
    </source>
</evidence>
<dbReference type="Pfam" id="PF04450">
    <property type="entry name" value="BSP"/>
    <property type="match status" value="1"/>
</dbReference>
<dbReference type="Proteomes" id="UP000240883">
    <property type="component" value="Unassembled WGS sequence"/>
</dbReference>
<dbReference type="OrthoDB" id="891726at2759"/>
<reference evidence="2 3" key="1">
    <citation type="journal article" date="2018" name="Front. Microbiol.">
        <title>Genome-Wide Analysis of Corynespora cassiicola Leaf Fall Disease Putative Effectors.</title>
        <authorList>
            <person name="Lopez D."/>
            <person name="Ribeiro S."/>
            <person name="Label P."/>
            <person name="Fumanal B."/>
            <person name="Venisse J.S."/>
            <person name="Kohler A."/>
            <person name="de Oliveira R.R."/>
            <person name="Labutti K."/>
            <person name="Lipzen A."/>
            <person name="Lail K."/>
            <person name="Bauer D."/>
            <person name="Ohm R.A."/>
            <person name="Barry K.W."/>
            <person name="Spatafora J."/>
            <person name="Grigoriev I.V."/>
            <person name="Martin F.M."/>
            <person name="Pujade-Renaud V."/>
        </authorList>
    </citation>
    <scope>NUCLEOTIDE SEQUENCE [LARGE SCALE GENOMIC DNA]</scope>
    <source>
        <strain evidence="2 3">Philippines</strain>
    </source>
</reference>
<feature type="region of interest" description="Disordered" evidence="1">
    <location>
        <begin position="1"/>
        <end position="31"/>
    </location>
</feature>
<evidence type="ECO:0000313" key="3">
    <source>
        <dbReference type="Proteomes" id="UP000240883"/>
    </source>
</evidence>
<dbReference type="STRING" id="1448308.A0A2T2P0P6"/>
<protein>
    <submittedName>
        <fullName evidence="2">BSP-domain-containing protein</fullName>
    </submittedName>
</protein>
<dbReference type="AlphaFoldDB" id="A0A2T2P0P6"/>
<organism evidence="2 3">
    <name type="scientific">Corynespora cassiicola Philippines</name>
    <dbReference type="NCBI Taxonomy" id="1448308"/>
    <lineage>
        <taxon>Eukaryota</taxon>
        <taxon>Fungi</taxon>
        <taxon>Dikarya</taxon>
        <taxon>Ascomycota</taxon>
        <taxon>Pezizomycotina</taxon>
        <taxon>Dothideomycetes</taxon>
        <taxon>Pleosporomycetidae</taxon>
        <taxon>Pleosporales</taxon>
        <taxon>Corynesporascaceae</taxon>
        <taxon>Corynespora</taxon>
    </lineage>
</organism>
<accession>A0A2T2P0P6</accession>
<feature type="compositionally biased region" description="Low complexity" evidence="1">
    <location>
        <begin position="1"/>
        <end position="13"/>
    </location>
</feature>
<dbReference type="InterPro" id="IPR007541">
    <property type="entry name" value="Uncharacterised_BSP"/>
</dbReference>
<name>A0A2T2P0P6_CORCC</name>
<keyword evidence="3" id="KW-1185">Reference proteome</keyword>
<dbReference type="PANTHER" id="PTHR33321">
    <property type="match status" value="1"/>
</dbReference>
<sequence>MPPAPESSAAPSLEPSPPTPEPSESIIGDKVTPQRTPLLRLELRDLSSKGAHTFLRLIHASTALSSAVDTVLRLLYTDLPRTHIPPTRSITLVLRAMPGVAYTTGLDLDSDHKEIHLSTDYISHVPEARQKEEILGVLVHEMVHCWQHNAKGTAPGGLIEGVADWVRLRAGLAPPHWKRHADGEWDSGYERTGFFLEWLEGRFGAGWVRKCNDGLREEKYKEGDFWKECCGESVGKLWGEYQEWLESEKGDREKGEEQ</sequence>
<gene>
    <name evidence="2" type="ORF">BS50DRAFT_631238</name>
</gene>
<proteinExistence type="predicted"/>